<name>A0A345UPB4_9BACT</name>
<dbReference type="InterPro" id="IPR011990">
    <property type="entry name" value="TPR-like_helical_dom_sf"/>
</dbReference>
<dbReference type="RefSeq" id="WP_114985422.1">
    <property type="nucleotide sequence ID" value="NZ_CP027806.1"/>
</dbReference>
<dbReference type="SMART" id="SM00028">
    <property type="entry name" value="TPR"/>
    <property type="match status" value="8"/>
</dbReference>
<reference evidence="5 6" key="1">
    <citation type="submission" date="2018-03" db="EMBL/GenBank/DDBJ databases">
        <title>Phenotypic and genomic properties of Cyclonatronum proteinivorum gen. nov., sp. nov., a haloalkaliphilic bacteroidete from soda lakes possessing Na+-translocating rhodopsin.</title>
        <authorList>
            <person name="Toshchakov S.V."/>
            <person name="Korzhenkov A."/>
            <person name="Samarov N.I."/>
            <person name="Kublanov I.V."/>
            <person name="Muntyan M.S."/>
            <person name="Sorokin D.Y."/>
        </authorList>
    </citation>
    <scope>NUCLEOTIDE SEQUENCE [LARGE SCALE GENOMIC DNA]</scope>
    <source>
        <strain evidence="5 6">Omega</strain>
    </source>
</reference>
<keyword evidence="2 3" id="KW-0802">TPR repeat</keyword>
<feature type="signal peptide" evidence="4">
    <location>
        <begin position="1"/>
        <end position="26"/>
    </location>
</feature>
<evidence type="ECO:0000256" key="1">
    <source>
        <dbReference type="ARBA" id="ARBA00022737"/>
    </source>
</evidence>
<dbReference type="Proteomes" id="UP000254808">
    <property type="component" value="Chromosome"/>
</dbReference>
<dbReference type="SUPFAM" id="SSF48452">
    <property type="entry name" value="TPR-like"/>
    <property type="match status" value="3"/>
</dbReference>
<dbReference type="PANTHER" id="PTHR44186:SF1">
    <property type="entry name" value="BARDET-BIEDL SYNDROME 4 PROTEIN"/>
    <property type="match status" value="1"/>
</dbReference>
<dbReference type="PANTHER" id="PTHR44186">
    <property type="match status" value="1"/>
</dbReference>
<dbReference type="Gene3D" id="1.25.40.10">
    <property type="entry name" value="Tetratricopeptide repeat domain"/>
    <property type="match status" value="4"/>
</dbReference>
<dbReference type="EMBL" id="CP027806">
    <property type="protein sequence ID" value="AXJ02316.1"/>
    <property type="molecule type" value="Genomic_DNA"/>
</dbReference>
<evidence type="ECO:0000313" key="6">
    <source>
        <dbReference type="Proteomes" id="UP000254808"/>
    </source>
</evidence>
<feature type="repeat" description="TPR" evidence="3">
    <location>
        <begin position="186"/>
        <end position="219"/>
    </location>
</feature>
<evidence type="ECO:0000256" key="4">
    <source>
        <dbReference type="SAM" id="SignalP"/>
    </source>
</evidence>
<dbReference type="OrthoDB" id="9814220at2"/>
<organism evidence="5 6">
    <name type="scientific">Cyclonatronum proteinivorum</name>
    <dbReference type="NCBI Taxonomy" id="1457365"/>
    <lineage>
        <taxon>Bacteria</taxon>
        <taxon>Pseudomonadati</taxon>
        <taxon>Balneolota</taxon>
        <taxon>Balneolia</taxon>
        <taxon>Balneolales</taxon>
        <taxon>Cyclonatronaceae</taxon>
        <taxon>Cyclonatronum</taxon>
    </lineage>
</organism>
<dbReference type="InterPro" id="IPR019734">
    <property type="entry name" value="TPR_rpt"/>
</dbReference>
<accession>A0A345UPB4</accession>
<sequence>MKFPALFFAFSLVPLVLMAPADSALAQRTPAVAPVVTDSAAVQQQNESEGRRLFVRGITEFEFENYEEAAALLVQAREKLGPAPALDYAIAQSMVEIGNMIDALYYAESAVELAPDNKWYRMTLAEIYQENGRLADSVAQLEIILETSPSDIDVLYSIAQLYMMEGELVPANETLDRIMQITGPEMQLLYQKYRNYVVMGDRESAMDQLERMLELEPDNVAAMQILSQIYIEEAQFSRALELMEQAQVLDPANEETLITLTDLYIREERWDEAGALLVRMIQNPGIETMVKAELVQYLLGQADRDPENESLMEAAGTLVQTFVAHDPELGMAHALAAEYYNMTGDDDRLLESLTRTNELLPENEPAWRQRLQILLSNDRFDEVIVVAQQADEVIPDDAFVLFFKGLAHLLQQSYEEASTILERAAAAPATRPFRSIVYGSLGDALSSMDQHARSDEAYEQSLRLDPDNHTALNNFAYSLSLRQLRLDEALEMSQRAVEAEPDNAAFLDTLGWVYFKLGEYQNAKTYIRASIDTGDASAVVLEHMGDVYEKLEDPANARYWWQKAFDKDETKEHLLEKLDS</sequence>
<feature type="repeat" description="TPR" evidence="3">
    <location>
        <begin position="435"/>
        <end position="468"/>
    </location>
</feature>
<keyword evidence="6" id="KW-1185">Reference proteome</keyword>
<gene>
    <name evidence="5" type="ORF">CYPRO_3081</name>
</gene>
<evidence type="ECO:0000256" key="3">
    <source>
        <dbReference type="PROSITE-ProRule" id="PRU00339"/>
    </source>
</evidence>
<evidence type="ECO:0000256" key="2">
    <source>
        <dbReference type="ARBA" id="ARBA00022803"/>
    </source>
</evidence>
<dbReference type="Pfam" id="PF13181">
    <property type="entry name" value="TPR_8"/>
    <property type="match status" value="1"/>
</dbReference>
<dbReference type="Pfam" id="PF14559">
    <property type="entry name" value="TPR_19"/>
    <property type="match status" value="1"/>
</dbReference>
<keyword evidence="4" id="KW-0732">Signal</keyword>
<protein>
    <submittedName>
        <fullName evidence="5">Tfp pilus assembly protein PilF</fullName>
    </submittedName>
</protein>
<dbReference type="KEGG" id="cprv:CYPRO_3081"/>
<keyword evidence="1" id="KW-0677">Repeat</keyword>
<dbReference type="PROSITE" id="PS50005">
    <property type="entry name" value="TPR"/>
    <property type="match status" value="3"/>
</dbReference>
<dbReference type="AlphaFoldDB" id="A0A345UPB4"/>
<proteinExistence type="predicted"/>
<evidence type="ECO:0000313" key="5">
    <source>
        <dbReference type="EMBL" id="AXJ02316.1"/>
    </source>
</evidence>
<feature type="repeat" description="TPR" evidence="3">
    <location>
        <begin position="220"/>
        <end position="253"/>
    </location>
</feature>
<dbReference type="Pfam" id="PF13432">
    <property type="entry name" value="TPR_16"/>
    <property type="match status" value="1"/>
</dbReference>
<feature type="chain" id="PRO_5016955780" evidence="4">
    <location>
        <begin position="27"/>
        <end position="580"/>
    </location>
</feature>